<sequence>MRIAVAGGTGAVGAPVVEAARAAGHEPVVIARSAGVDLVTGEGLAAALDGVEAVIDVSSVTTTSAAESVAFFEQATTRLLRAGADAGVRHHVVLSIVGCDRVDLGYYLGKRRQEELVLAGPVPATVLRATQFHEFAEQVLRRTAFGPVVLAPRMRSKPIAAREVAAALVAAAEAEPVGRAPDLAGPQERDVPAMIRQVQRARGGHRLVLSIRPPGKLGAQLSGGGLLPTGPGPLGVETFDEWLARS</sequence>
<accession>W7ITL9</accession>
<comment type="caution">
    <text evidence="1">The sequence shown here is derived from an EMBL/GenBank/DDBJ whole genome shotgun (WGS) entry which is preliminary data.</text>
</comment>
<evidence type="ECO:0000313" key="2">
    <source>
        <dbReference type="Proteomes" id="UP000019277"/>
    </source>
</evidence>
<dbReference type="eggNOG" id="COG0702">
    <property type="taxonomic scope" value="Bacteria"/>
</dbReference>
<dbReference type="Gene3D" id="3.40.50.720">
    <property type="entry name" value="NAD(P)-binding Rossmann-like Domain"/>
    <property type="match status" value="1"/>
</dbReference>
<protein>
    <submittedName>
        <fullName evidence="1">Putative secreted protein</fullName>
    </submittedName>
</protein>
<dbReference type="STRING" id="909613.UO65_1005"/>
<name>W7ITL9_9PSEU</name>
<dbReference type="PANTHER" id="PTHR12126:SF11">
    <property type="entry name" value="NADH DEHYDROGENASE [UBIQUINONE] 1 ALPHA SUBCOMPLEX SUBUNIT 9, MITOCHONDRIAL"/>
    <property type="match status" value="1"/>
</dbReference>
<dbReference type="SUPFAM" id="SSF51735">
    <property type="entry name" value="NAD(P)-binding Rossmann-fold domains"/>
    <property type="match status" value="1"/>
</dbReference>
<dbReference type="Proteomes" id="UP000019277">
    <property type="component" value="Unassembled WGS sequence"/>
</dbReference>
<dbReference type="InterPro" id="IPR051207">
    <property type="entry name" value="ComplexI_NDUFA9_subunit"/>
</dbReference>
<dbReference type="RefSeq" id="WP_035279127.1">
    <property type="nucleotide sequence ID" value="NZ_AYXG01000039.1"/>
</dbReference>
<organism evidence="1 2">
    <name type="scientific">Actinokineospora spheciospongiae</name>
    <dbReference type="NCBI Taxonomy" id="909613"/>
    <lineage>
        <taxon>Bacteria</taxon>
        <taxon>Bacillati</taxon>
        <taxon>Actinomycetota</taxon>
        <taxon>Actinomycetes</taxon>
        <taxon>Pseudonocardiales</taxon>
        <taxon>Pseudonocardiaceae</taxon>
        <taxon>Actinokineospora</taxon>
    </lineage>
</organism>
<dbReference type="InterPro" id="IPR036291">
    <property type="entry name" value="NAD(P)-bd_dom_sf"/>
</dbReference>
<dbReference type="PATRIC" id="fig|909613.9.peg.1019"/>
<proteinExistence type="predicted"/>
<keyword evidence="2" id="KW-1185">Reference proteome</keyword>
<dbReference type="AlphaFoldDB" id="W7ITL9"/>
<reference evidence="1 2" key="1">
    <citation type="journal article" date="2014" name="Genome Announc.">
        <title>Draft Genome Sequence of the Antitrypanosomally Active Sponge-Associated Bacterium Actinokineospora sp. Strain EG49.</title>
        <authorList>
            <person name="Harjes J."/>
            <person name="Ryu T."/>
            <person name="Abdelmohsen U.R."/>
            <person name="Moitinho-Silva L."/>
            <person name="Horn H."/>
            <person name="Ravasi T."/>
            <person name="Hentschel U."/>
        </authorList>
    </citation>
    <scope>NUCLEOTIDE SEQUENCE [LARGE SCALE GENOMIC DNA]</scope>
    <source>
        <strain evidence="1 2">EG49</strain>
    </source>
</reference>
<evidence type="ECO:0000313" key="1">
    <source>
        <dbReference type="EMBL" id="EWC63708.1"/>
    </source>
</evidence>
<dbReference type="EMBL" id="AYXG01000039">
    <property type="protein sequence ID" value="EWC63708.1"/>
    <property type="molecule type" value="Genomic_DNA"/>
</dbReference>
<dbReference type="GO" id="GO:0044877">
    <property type="term" value="F:protein-containing complex binding"/>
    <property type="evidence" value="ECO:0007669"/>
    <property type="project" value="TreeGrafter"/>
</dbReference>
<dbReference type="PANTHER" id="PTHR12126">
    <property type="entry name" value="NADH-UBIQUINONE OXIDOREDUCTASE 39 KDA SUBUNIT-RELATED"/>
    <property type="match status" value="1"/>
</dbReference>
<gene>
    <name evidence="1" type="ORF">UO65_1005</name>
</gene>
<dbReference type="OrthoDB" id="9771302at2"/>
<accession>A0A8E3BJ63</accession>